<dbReference type="InterPro" id="IPR023635">
    <property type="entry name" value="Peptide_deformylase"/>
</dbReference>
<dbReference type="NCBIfam" id="NF001159">
    <property type="entry name" value="PRK00150.1-3"/>
    <property type="match status" value="1"/>
</dbReference>
<keyword evidence="9" id="KW-1185">Reference proteome</keyword>
<dbReference type="PRINTS" id="PR01576">
    <property type="entry name" value="PDEFORMYLASE"/>
</dbReference>
<dbReference type="HAMAP" id="MF_00163">
    <property type="entry name" value="Pep_deformylase"/>
    <property type="match status" value="1"/>
</dbReference>
<gene>
    <name evidence="8" type="primary">def_2</name>
    <name evidence="6" type="synonym">def</name>
    <name evidence="8" type="ORF">GCM10009838_50310</name>
</gene>
<evidence type="ECO:0000313" key="9">
    <source>
        <dbReference type="Proteomes" id="UP001499854"/>
    </source>
</evidence>
<comment type="catalytic activity">
    <reaction evidence="6">
        <text>N-terminal N-formyl-L-methionyl-[peptide] + H2O = N-terminal L-methionyl-[peptide] + formate</text>
        <dbReference type="Rhea" id="RHEA:24420"/>
        <dbReference type="Rhea" id="RHEA-COMP:10639"/>
        <dbReference type="Rhea" id="RHEA-COMP:10640"/>
        <dbReference type="ChEBI" id="CHEBI:15377"/>
        <dbReference type="ChEBI" id="CHEBI:15740"/>
        <dbReference type="ChEBI" id="CHEBI:49298"/>
        <dbReference type="ChEBI" id="CHEBI:64731"/>
        <dbReference type="EC" id="3.5.1.88"/>
    </reaction>
</comment>
<feature type="region of interest" description="Disordered" evidence="7">
    <location>
        <begin position="1"/>
        <end position="26"/>
    </location>
</feature>
<feature type="active site" evidence="6">
    <location>
        <position position="163"/>
    </location>
</feature>
<evidence type="ECO:0000256" key="1">
    <source>
        <dbReference type="ARBA" id="ARBA00010759"/>
    </source>
</evidence>
<evidence type="ECO:0000256" key="2">
    <source>
        <dbReference type="ARBA" id="ARBA00022723"/>
    </source>
</evidence>
<dbReference type="PANTHER" id="PTHR10458:SF2">
    <property type="entry name" value="PEPTIDE DEFORMYLASE, MITOCHONDRIAL"/>
    <property type="match status" value="1"/>
</dbReference>
<evidence type="ECO:0000256" key="3">
    <source>
        <dbReference type="ARBA" id="ARBA00022801"/>
    </source>
</evidence>
<dbReference type="SUPFAM" id="SSF56420">
    <property type="entry name" value="Peptide deformylase"/>
    <property type="match status" value="1"/>
</dbReference>
<evidence type="ECO:0000256" key="6">
    <source>
        <dbReference type="HAMAP-Rule" id="MF_00163"/>
    </source>
</evidence>
<comment type="caution">
    <text evidence="8">The sequence shown here is derived from an EMBL/GenBank/DDBJ whole genome shotgun (WGS) entry which is preliminary data.</text>
</comment>
<keyword evidence="2 6" id="KW-0479">Metal-binding</keyword>
<dbReference type="PANTHER" id="PTHR10458">
    <property type="entry name" value="PEPTIDE DEFORMYLASE"/>
    <property type="match status" value="1"/>
</dbReference>
<evidence type="ECO:0000256" key="5">
    <source>
        <dbReference type="ARBA" id="ARBA00023004"/>
    </source>
</evidence>
<proteinExistence type="inferred from homology"/>
<dbReference type="NCBIfam" id="TIGR00079">
    <property type="entry name" value="pept_deformyl"/>
    <property type="match status" value="1"/>
</dbReference>
<evidence type="ECO:0000313" key="8">
    <source>
        <dbReference type="EMBL" id="GAA1982699.1"/>
    </source>
</evidence>
<dbReference type="Gene3D" id="3.90.45.10">
    <property type="entry name" value="Peptide deformylase"/>
    <property type="match status" value="1"/>
</dbReference>
<keyword evidence="5 6" id="KW-0408">Iron</keyword>
<accession>A0ABN2S9B1</accession>
<keyword evidence="4 6" id="KW-0648">Protein biosynthesis</keyword>
<comment type="cofactor">
    <cofactor evidence="6">
        <name>Fe(2+)</name>
        <dbReference type="ChEBI" id="CHEBI:29033"/>
    </cofactor>
    <text evidence="6">Binds 1 Fe(2+) ion.</text>
</comment>
<sequence>MLVRVQGQPVATYPTLPPEAHRGSPRRITEVGEEVLSRPCREVTEFGTPELATLIDDMFLTMHIAEGAGLAANQVGVDLRLFVYDCLDGEGGRHVGHVVNPTLEEPRPQERRLLDEMEGCLSVPGARMMVPRTDRAVVHGFDQAGRPLTIEGTGYFARCLQHETDHLLGGIYLDRLSKRDRKEALRQMAEVRERVFARRASRAAAMERGDSGS</sequence>
<name>A0ABN2S9B1_9ACTN</name>
<keyword evidence="3 6" id="KW-0378">Hydrolase</keyword>
<organism evidence="8 9">
    <name type="scientific">Catenulispora subtropica</name>
    <dbReference type="NCBI Taxonomy" id="450798"/>
    <lineage>
        <taxon>Bacteria</taxon>
        <taxon>Bacillati</taxon>
        <taxon>Actinomycetota</taxon>
        <taxon>Actinomycetes</taxon>
        <taxon>Catenulisporales</taxon>
        <taxon>Catenulisporaceae</taxon>
        <taxon>Catenulispora</taxon>
    </lineage>
</organism>
<dbReference type="RefSeq" id="WP_344659569.1">
    <property type="nucleotide sequence ID" value="NZ_BAAAQM010000030.1"/>
</dbReference>
<dbReference type="CDD" id="cd00487">
    <property type="entry name" value="Pep_deformylase"/>
    <property type="match status" value="1"/>
</dbReference>
<comment type="function">
    <text evidence="6">Removes the formyl group from the N-terminal Met of newly synthesized proteins. Requires at least a dipeptide for an efficient rate of reaction. N-terminal L-methionine is a prerequisite for activity but the enzyme has broad specificity at other positions.</text>
</comment>
<evidence type="ECO:0000256" key="7">
    <source>
        <dbReference type="SAM" id="MobiDB-lite"/>
    </source>
</evidence>
<feature type="binding site" evidence="6">
    <location>
        <position position="162"/>
    </location>
    <ligand>
        <name>Fe cation</name>
        <dbReference type="ChEBI" id="CHEBI:24875"/>
    </ligand>
</feature>
<dbReference type="InterPro" id="IPR036821">
    <property type="entry name" value="Peptide_deformylase_sf"/>
</dbReference>
<protein>
    <recommendedName>
        <fullName evidence="6">Peptide deformylase</fullName>
        <shortName evidence="6">PDF</shortName>
        <ecNumber evidence="6">3.5.1.88</ecNumber>
    </recommendedName>
    <alternativeName>
        <fullName evidence="6">Polypeptide deformylase</fullName>
    </alternativeName>
</protein>
<dbReference type="Pfam" id="PF01327">
    <property type="entry name" value="Pep_deformylase"/>
    <property type="match status" value="1"/>
</dbReference>
<comment type="similarity">
    <text evidence="1 6">Belongs to the polypeptide deformylase family.</text>
</comment>
<feature type="binding site" evidence="6">
    <location>
        <position position="166"/>
    </location>
    <ligand>
        <name>Fe cation</name>
        <dbReference type="ChEBI" id="CHEBI:24875"/>
    </ligand>
</feature>
<dbReference type="EMBL" id="BAAAQM010000030">
    <property type="protein sequence ID" value="GAA1982699.1"/>
    <property type="molecule type" value="Genomic_DNA"/>
</dbReference>
<reference evidence="8 9" key="1">
    <citation type="journal article" date="2019" name="Int. J. Syst. Evol. Microbiol.">
        <title>The Global Catalogue of Microorganisms (GCM) 10K type strain sequencing project: providing services to taxonomists for standard genome sequencing and annotation.</title>
        <authorList>
            <consortium name="The Broad Institute Genomics Platform"/>
            <consortium name="The Broad Institute Genome Sequencing Center for Infectious Disease"/>
            <person name="Wu L."/>
            <person name="Ma J."/>
        </authorList>
    </citation>
    <scope>NUCLEOTIDE SEQUENCE [LARGE SCALE GENOMIC DNA]</scope>
    <source>
        <strain evidence="8 9">JCM 16013</strain>
    </source>
</reference>
<feature type="binding site" evidence="6">
    <location>
        <position position="120"/>
    </location>
    <ligand>
        <name>Fe cation</name>
        <dbReference type="ChEBI" id="CHEBI:24875"/>
    </ligand>
</feature>
<dbReference type="EC" id="3.5.1.88" evidence="6"/>
<evidence type="ECO:0000256" key="4">
    <source>
        <dbReference type="ARBA" id="ARBA00022917"/>
    </source>
</evidence>
<dbReference type="Proteomes" id="UP001499854">
    <property type="component" value="Unassembled WGS sequence"/>
</dbReference>